<proteinExistence type="predicted"/>
<feature type="compositionally biased region" description="Basic residues" evidence="2">
    <location>
        <begin position="211"/>
        <end position="221"/>
    </location>
</feature>
<dbReference type="EMBL" id="JBEDUW010000007">
    <property type="protein sequence ID" value="KAK9912102.1"/>
    <property type="molecule type" value="Genomic_DNA"/>
</dbReference>
<organism evidence="4 5">
    <name type="scientific">Rubus argutus</name>
    <name type="common">Southern blackberry</name>
    <dbReference type="NCBI Taxonomy" id="59490"/>
    <lineage>
        <taxon>Eukaryota</taxon>
        <taxon>Viridiplantae</taxon>
        <taxon>Streptophyta</taxon>
        <taxon>Embryophyta</taxon>
        <taxon>Tracheophyta</taxon>
        <taxon>Spermatophyta</taxon>
        <taxon>Magnoliopsida</taxon>
        <taxon>eudicotyledons</taxon>
        <taxon>Gunneridae</taxon>
        <taxon>Pentapetalae</taxon>
        <taxon>rosids</taxon>
        <taxon>fabids</taxon>
        <taxon>Rosales</taxon>
        <taxon>Rosaceae</taxon>
        <taxon>Rosoideae</taxon>
        <taxon>Rosoideae incertae sedis</taxon>
        <taxon>Rubus</taxon>
    </lineage>
</organism>
<keyword evidence="5" id="KW-1185">Reference proteome</keyword>
<evidence type="ECO:0000256" key="1">
    <source>
        <dbReference type="PROSITE-ProRule" id="PRU00047"/>
    </source>
</evidence>
<name>A0AAW1VYF6_RUBAR</name>
<accession>A0AAW1VYF6</accession>
<evidence type="ECO:0000259" key="3">
    <source>
        <dbReference type="PROSITE" id="PS50158"/>
    </source>
</evidence>
<reference evidence="4 5" key="1">
    <citation type="journal article" date="2023" name="G3 (Bethesda)">
        <title>A chromosome-length genome assembly and annotation of blackberry (Rubus argutus, cv. 'Hillquist').</title>
        <authorList>
            <person name="Bruna T."/>
            <person name="Aryal R."/>
            <person name="Dudchenko O."/>
            <person name="Sargent D.J."/>
            <person name="Mead D."/>
            <person name="Buti M."/>
            <person name="Cavallini A."/>
            <person name="Hytonen T."/>
            <person name="Andres J."/>
            <person name="Pham M."/>
            <person name="Weisz D."/>
            <person name="Mascagni F."/>
            <person name="Usai G."/>
            <person name="Natali L."/>
            <person name="Bassil N."/>
            <person name="Fernandez G.E."/>
            <person name="Lomsadze A."/>
            <person name="Armour M."/>
            <person name="Olukolu B."/>
            <person name="Poorten T."/>
            <person name="Britton C."/>
            <person name="Davik J."/>
            <person name="Ashrafi H."/>
            <person name="Aiden E.L."/>
            <person name="Borodovsky M."/>
            <person name="Worthington M."/>
        </authorList>
    </citation>
    <scope>NUCLEOTIDE SEQUENCE [LARGE SCALE GENOMIC DNA]</scope>
    <source>
        <strain evidence="4">PI 553951</strain>
    </source>
</reference>
<feature type="compositionally biased region" description="Polar residues" evidence="2">
    <location>
        <begin position="174"/>
        <end position="196"/>
    </location>
</feature>
<dbReference type="PROSITE" id="PS50158">
    <property type="entry name" value="ZF_CCHC"/>
    <property type="match status" value="1"/>
</dbReference>
<evidence type="ECO:0000313" key="5">
    <source>
        <dbReference type="Proteomes" id="UP001457282"/>
    </source>
</evidence>
<keyword evidence="1" id="KW-0479">Metal-binding</keyword>
<dbReference type="AlphaFoldDB" id="A0AAW1VYF6"/>
<dbReference type="Proteomes" id="UP001457282">
    <property type="component" value="Unassembled WGS sequence"/>
</dbReference>
<dbReference type="GO" id="GO:0003676">
    <property type="term" value="F:nucleic acid binding"/>
    <property type="evidence" value="ECO:0007669"/>
    <property type="project" value="InterPro"/>
</dbReference>
<sequence length="221" mass="24826">MKIEMVTKIPDSFVKKRWTKDASVKKPSVDVVESGDVSLQIAQYGELMSICSETCHTTSYTDALYEQAKEALSNLNLQTQQQRRHINSDKEHLLKDGLHQNDIRDPVVCRTKGSRSKQGKNNCTENENPEGAKCTMCGNPGHNRRTCFLSNSPTSNMPASAPNFRPHPDSYFDITTSSMEDLSPTPSRNNTDCSKSGTEDEASTHNDPTHLFHHRKRRMAI</sequence>
<keyword evidence="1" id="KW-0863">Zinc-finger</keyword>
<dbReference type="GO" id="GO:0008270">
    <property type="term" value="F:zinc ion binding"/>
    <property type="evidence" value="ECO:0007669"/>
    <property type="project" value="UniProtKB-KW"/>
</dbReference>
<feature type="region of interest" description="Disordered" evidence="2">
    <location>
        <begin position="174"/>
        <end position="221"/>
    </location>
</feature>
<comment type="caution">
    <text evidence="4">The sequence shown here is derived from an EMBL/GenBank/DDBJ whole genome shotgun (WGS) entry which is preliminary data.</text>
</comment>
<evidence type="ECO:0000256" key="2">
    <source>
        <dbReference type="SAM" id="MobiDB-lite"/>
    </source>
</evidence>
<gene>
    <name evidence="4" type="ORF">M0R45_035977</name>
</gene>
<evidence type="ECO:0000313" key="4">
    <source>
        <dbReference type="EMBL" id="KAK9912102.1"/>
    </source>
</evidence>
<feature type="domain" description="CCHC-type" evidence="3">
    <location>
        <begin position="133"/>
        <end position="147"/>
    </location>
</feature>
<keyword evidence="1" id="KW-0862">Zinc</keyword>
<protein>
    <recommendedName>
        <fullName evidence="3">CCHC-type domain-containing protein</fullName>
    </recommendedName>
</protein>
<dbReference type="InterPro" id="IPR001878">
    <property type="entry name" value="Znf_CCHC"/>
</dbReference>